<organism evidence="2 3">
    <name type="scientific">Microbacterium immunditiarum</name>
    <dbReference type="NCBI Taxonomy" id="337480"/>
    <lineage>
        <taxon>Bacteria</taxon>
        <taxon>Bacillati</taxon>
        <taxon>Actinomycetota</taxon>
        <taxon>Actinomycetes</taxon>
        <taxon>Micrococcales</taxon>
        <taxon>Microbacteriaceae</taxon>
        <taxon>Microbacterium</taxon>
    </lineage>
</organism>
<accession>A0A7Y9KIX7</accession>
<protein>
    <recommendedName>
        <fullName evidence="4">DUF2142 domain-containing protein</fullName>
    </recommendedName>
</protein>
<feature type="transmembrane region" description="Helical" evidence="1">
    <location>
        <begin position="20"/>
        <end position="37"/>
    </location>
</feature>
<reference evidence="2 3" key="1">
    <citation type="submission" date="2020-07" db="EMBL/GenBank/DDBJ databases">
        <title>Sequencing the genomes of 1000 actinobacteria strains.</title>
        <authorList>
            <person name="Klenk H.-P."/>
        </authorList>
    </citation>
    <scope>NUCLEOTIDE SEQUENCE [LARGE SCALE GENOMIC DNA]</scope>
    <source>
        <strain evidence="2 3">DSM 24662</strain>
    </source>
</reference>
<keyword evidence="1" id="KW-1133">Transmembrane helix</keyword>
<keyword evidence="1" id="KW-0812">Transmembrane</keyword>
<dbReference type="EMBL" id="JACCBV010000001">
    <property type="protein sequence ID" value="NYE21037.1"/>
    <property type="molecule type" value="Genomic_DNA"/>
</dbReference>
<dbReference type="AlphaFoldDB" id="A0A7Y9KIX7"/>
<evidence type="ECO:0008006" key="4">
    <source>
        <dbReference type="Google" id="ProtNLM"/>
    </source>
</evidence>
<evidence type="ECO:0000313" key="2">
    <source>
        <dbReference type="EMBL" id="NYE21037.1"/>
    </source>
</evidence>
<feature type="transmembrane region" description="Helical" evidence="1">
    <location>
        <begin position="273"/>
        <end position="296"/>
    </location>
</feature>
<evidence type="ECO:0000313" key="3">
    <source>
        <dbReference type="Proteomes" id="UP000576969"/>
    </source>
</evidence>
<keyword evidence="1" id="KW-0472">Membrane</keyword>
<dbReference type="RefSeq" id="WP_179491404.1">
    <property type="nucleotide sequence ID" value="NZ_JACCBV010000001.1"/>
</dbReference>
<feature type="transmembrane region" description="Helical" evidence="1">
    <location>
        <begin position="473"/>
        <end position="494"/>
    </location>
</feature>
<feature type="transmembrane region" description="Helical" evidence="1">
    <location>
        <begin position="140"/>
        <end position="161"/>
    </location>
</feature>
<comment type="caution">
    <text evidence="2">The sequence shown here is derived from an EMBL/GenBank/DDBJ whole genome shotgun (WGS) entry which is preliminary data.</text>
</comment>
<feature type="transmembrane region" description="Helical" evidence="1">
    <location>
        <begin position="173"/>
        <end position="190"/>
    </location>
</feature>
<feature type="transmembrane region" description="Helical" evidence="1">
    <location>
        <begin position="398"/>
        <end position="418"/>
    </location>
</feature>
<feature type="transmembrane region" description="Helical" evidence="1">
    <location>
        <begin position="196"/>
        <end position="213"/>
    </location>
</feature>
<sequence>MTTPTTPSNRRSARSLIRTFWIPFVLLFLASTAWTFATPLAAAPDEPAHILKAAGTARGQFLPDGFDEAGRGYFTVPASLSDAREWEDCFAHKAAAPASCQVIDGATPGTERASTTAAAYNPLYYGAVGWASLLTDDPHAIVYGMRLATALGTAALIALAFHFLSAMMGLRRASVVLAATATPMLLFLGGVVNPNAWEIAGGMALLAAVLALAHRRDGVPSPNGALATIAAVGFIVCNLRGISPLWVAVLGLLGLSTIPWPTLRVLFRSPATWVAAAALLAGATTALLWGAAANYYALEGDFRNKDWTAGRVLEMMFRRTIFEPAYVGLFGWTDTSSPTIAIVILGGLGVLTVVAAFWLARRRFLIVTLVAGAAWLLLPALVQLSYVRSAGMIWQGRYSMVMYVGMVILAAVAANIGWGDRPIPHPRRLAWSLGAFVWAAHVYTFVLTQVRYARGAGETIWMLFKEPLWSPPLGASVWLLLIAVAVSGFVVLAARQPTSTAAPETIEPMRASEER</sequence>
<dbReference type="Proteomes" id="UP000576969">
    <property type="component" value="Unassembled WGS sequence"/>
</dbReference>
<dbReference type="Pfam" id="PF09913">
    <property type="entry name" value="DUF2142"/>
    <property type="match status" value="1"/>
</dbReference>
<feature type="transmembrane region" description="Helical" evidence="1">
    <location>
        <begin position="430"/>
        <end position="453"/>
    </location>
</feature>
<evidence type="ECO:0000256" key="1">
    <source>
        <dbReference type="SAM" id="Phobius"/>
    </source>
</evidence>
<dbReference type="InterPro" id="IPR018674">
    <property type="entry name" value="DUF2142_membrane"/>
</dbReference>
<feature type="transmembrane region" description="Helical" evidence="1">
    <location>
        <begin position="339"/>
        <end position="359"/>
    </location>
</feature>
<name>A0A7Y9KIX7_9MICO</name>
<proteinExistence type="predicted"/>
<gene>
    <name evidence="2" type="ORF">BJ991_003065</name>
</gene>
<feature type="transmembrane region" description="Helical" evidence="1">
    <location>
        <begin position="364"/>
        <end position="386"/>
    </location>
</feature>
<keyword evidence="3" id="KW-1185">Reference proteome</keyword>